<evidence type="ECO:0000313" key="1">
    <source>
        <dbReference type="EMBL" id="DAE21309.1"/>
    </source>
</evidence>
<keyword evidence="1" id="KW-0378">Hydrolase</keyword>
<name>A0A8S5QRF1_9CAUD</name>
<accession>A0A8S5QRF1</accession>
<protein>
    <submittedName>
        <fullName evidence="1">Endonuclease</fullName>
    </submittedName>
</protein>
<dbReference type="InterPro" id="IPR009414">
    <property type="entry name" value="DUF1064"/>
</dbReference>
<keyword evidence="1" id="KW-0255">Endonuclease</keyword>
<sequence length="151" mass="17932">MARTKFNVDKDKDKRTFAGIVFDSQLEMKYFRDVLCPGVESGEVVRFELQKKYELQPKFTHDGKTVLPITYVADFYIEYADGHTEVIDTKGCPDSVAKIKRKLFWHTYPDVRYRWITYVKKWGGWLDYETVQTLRKEQKRSKNKKEDTDNG</sequence>
<keyword evidence="1" id="KW-0540">Nuclease</keyword>
<dbReference type="EMBL" id="BK015711">
    <property type="protein sequence ID" value="DAE21309.1"/>
    <property type="molecule type" value="Genomic_DNA"/>
</dbReference>
<reference evidence="1" key="1">
    <citation type="journal article" date="2021" name="Proc. Natl. Acad. Sci. U.S.A.">
        <title>A Catalog of Tens of Thousands of Viruses from Human Metagenomes Reveals Hidden Associations with Chronic Diseases.</title>
        <authorList>
            <person name="Tisza M.J."/>
            <person name="Buck C.B."/>
        </authorList>
    </citation>
    <scope>NUCLEOTIDE SEQUENCE</scope>
    <source>
        <strain evidence="1">CtE6L85</strain>
    </source>
</reference>
<dbReference type="GO" id="GO:0004519">
    <property type="term" value="F:endonuclease activity"/>
    <property type="evidence" value="ECO:0007669"/>
    <property type="project" value="UniProtKB-KW"/>
</dbReference>
<organism evidence="1">
    <name type="scientific">Siphoviridae sp. ctE6L85</name>
    <dbReference type="NCBI Taxonomy" id="2826202"/>
    <lineage>
        <taxon>Viruses</taxon>
        <taxon>Duplodnaviria</taxon>
        <taxon>Heunggongvirae</taxon>
        <taxon>Uroviricota</taxon>
        <taxon>Caudoviricetes</taxon>
    </lineage>
</organism>
<dbReference type="Pfam" id="PF06356">
    <property type="entry name" value="DUF1064"/>
    <property type="match status" value="1"/>
</dbReference>
<proteinExistence type="predicted"/>